<comment type="similarity">
    <text evidence="1">Belongs to the diacylglycerol/lipid kinase family.</text>
</comment>
<dbReference type="Pfam" id="PF00781">
    <property type="entry name" value="DAGK_cat"/>
    <property type="match status" value="1"/>
</dbReference>
<proteinExistence type="inferred from homology"/>
<dbReference type="InterPro" id="IPR001206">
    <property type="entry name" value="Diacylglycerol_kinase_cat_dom"/>
</dbReference>
<keyword evidence="5" id="KW-0067">ATP-binding</keyword>
<keyword evidence="3" id="KW-0547">Nucleotide-binding</keyword>
<keyword evidence="10" id="KW-1185">Reference proteome</keyword>
<accession>A0ABS6TDK8</accession>
<dbReference type="GO" id="GO:0016301">
    <property type="term" value="F:kinase activity"/>
    <property type="evidence" value="ECO:0007669"/>
    <property type="project" value="UniProtKB-KW"/>
</dbReference>
<dbReference type="PANTHER" id="PTHR12358:SF54">
    <property type="entry name" value="SPHINGOSINE KINASE RELATED PROTEIN"/>
    <property type="match status" value="1"/>
</dbReference>
<dbReference type="InterPro" id="IPR045540">
    <property type="entry name" value="YegS/DAGK_C"/>
</dbReference>
<dbReference type="PROSITE" id="PS50146">
    <property type="entry name" value="DAGK"/>
    <property type="match status" value="1"/>
</dbReference>
<dbReference type="EMBL" id="JAHUZB010000003">
    <property type="protein sequence ID" value="MBV7391007.1"/>
    <property type="molecule type" value="Genomic_DNA"/>
</dbReference>
<evidence type="ECO:0000256" key="5">
    <source>
        <dbReference type="ARBA" id="ARBA00022840"/>
    </source>
</evidence>
<evidence type="ECO:0000313" key="9">
    <source>
        <dbReference type="EMBL" id="MBV7391007.1"/>
    </source>
</evidence>
<evidence type="ECO:0000256" key="4">
    <source>
        <dbReference type="ARBA" id="ARBA00022777"/>
    </source>
</evidence>
<dbReference type="InterPro" id="IPR050187">
    <property type="entry name" value="Lipid_Phosphate_FormReg"/>
</dbReference>
<keyword evidence="6" id="KW-0444">Lipid biosynthesis</keyword>
<protein>
    <submittedName>
        <fullName evidence="9">Diacylglycerol kinase family lipid kinase</fullName>
    </submittedName>
</protein>
<dbReference type="RefSeq" id="WP_218326036.1">
    <property type="nucleotide sequence ID" value="NZ_JAHUZB010000003.1"/>
</dbReference>
<keyword evidence="7" id="KW-1208">Phospholipid metabolism</keyword>
<evidence type="ECO:0000256" key="7">
    <source>
        <dbReference type="ARBA" id="ARBA00023264"/>
    </source>
</evidence>
<dbReference type="PANTHER" id="PTHR12358">
    <property type="entry name" value="SPHINGOSINE KINASE"/>
    <property type="match status" value="1"/>
</dbReference>
<organism evidence="9 10">
    <name type="scientific">Enterococcus alishanensis</name>
    <dbReference type="NCBI Taxonomy" id="1303817"/>
    <lineage>
        <taxon>Bacteria</taxon>
        <taxon>Bacillati</taxon>
        <taxon>Bacillota</taxon>
        <taxon>Bacilli</taxon>
        <taxon>Lactobacillales</taxon>
        <taxon>Enterococcaceae</taxon>
        <taxon>Enterococcus</taxon>
    </lineage>
</organism>
<dbReference type="InterPro" id="IPR005218">
    <property type="entry name" value="Diacylglycerol/lipid_kinase"/>
</dbReference>
<comment type="caution">
    <text evidence="9">The sequence shown here is derived from an EMBL/GenBank/DDBJ whole genome shotgun (WGS) entry which is preliminary data.</text>
</comment>
<name>A0ABS6TDK8_9ENTE</name>
<gene>
    <name evidence="9" type="ORF">KUA55_09955</name>
</gene>
<keyword evidence="4 9" id="KW-0418">Kinase</keyword>
<feature type="domain" description="DAGKc" evidence="8">
    <location>
        <begin position="1"/>
        <end position="132"/>
    </location>
</feature>
<keyword evidence="6" id="KW-0594">Phospholipid biosynthesis</keyword>
<dbReference type="Proteomes" id="UP000774130">
    <property type="component" value="Unassembled WGS sequence"/>
</dbReference>
<evidence type="ECO:0000256" key="1">
    <source>
        <dbReference type="ARBA" id="ARBA00005983"/>
    </source>
</evidence>
<dbReference type="Pfam" id="PF19279">
    <property type="entry name" value="YegS_C"/>
    <property type="match status" value="1"/>
</dbReference>
<evidence type="ECO:0000256" key="3">
    <source>
        <dbReference type="ARBA" id="ARBA00022741"/>
    </source>
</evidence>
<sequence>MKILIIYNQSSGKDTGKHLAEDLKTSLEKNNSENTIDLAETGPKIDPKTLTNKAVSENFDTIVMTGGDGTLRHIVQAFDQYMDKFQFAILPGGTVNNFATALDIPKDPEEVAEIILAGHQKKVDYALVNQKEVLLSSLTVGILADTAANISQQEKQKYGKWPFVRNFVKMLAKKKKYLLSFSTGKKEWQESCQLLAITMSNSVGGFPDFDREATADDGLMHITILPRMHFLMYLMNLHNVLRGQIGKIPTVQYFHESELKIHGKSDIKVRIDGDDAGTLPIEIDVQKHKLTILVP</sequence>
<evidence type="ECO:0000256" key="6">
    <source>
        <dbReference type="ARBA" id="ARBA00023209"/>
    </source>
</evidence>
<dbReference type="NCBIfam" id="TIGR00147">
    <property type="entry name" value="YegS/Rv2252/BmrU family lipid kinase"/>
    <property type="match status" value="1"/>
</dbReference>
<evidence type="ECO:0000313" key="10">
    <source>
        <dbReference type="Proteomes" id="UP000774130"/>
    </source>
</evidence>
<keyword evidence="6" id="KW-0443">Lipid metabolism</keyword>
<evidence type="ECO:0000256" key="2">
    <source>
        <dbReference type="ARBA" id="ARBA00022679"/>
    </source>
</evidence>
<reference evidence="9 10" key="1">
    <citation type="submission" date="2021-06" db="EMBL/GenBank/DDBJ databases">
        <title>Enterococcus alishanensis sp. nov., a novel lactic acid bacterium isolated from fresh coffee beans.</title>
        <authorList>
            <person name="Chen Y.-S."/>
        </authorList>
    </citation>
    <scope>NUCLEOTIDE SEQUENCE [LARGE SCALE GENOMIC DNA]</scope>
    <source>
        <strain evidence="9 10">ALS3</strain>
    </source>
</reference>
<keyword evidence="2" id="KW-0808">Transferase</keyword>
<dbReference type="SMART" id="SM00046">
    <property type="entry name" value="DAGKc"/>
    <property type="match status" value="1"/>
</dbReference>
<evidence type="ECO:0000259" key="8">
    <source>
        <dbReference type="PROSITE" id="PS50146"/>
    </source>
</evidence>